<sequence>MADPGRELTLDDLPRPPLFKLVDADGRDVAQRMEVGGEGARVAALFSDRELAGEFSAGAAAHGMESLAGADPRELPGWGAVEGFALSGVDFVLLVSGEGAGLFHAEDVARRVAERAGEIPFPLYVISDERGEAPLVSVEVEGGEILVTVLFGSPEGARTFRESAAHLGLPDALGTIEDREGLRRHALVAREAGAEYAVVDPEPGLTEAMPLEEFIGPRT</sequence>
<evidence type="ECO:0000313" key="1">
    <source>
        <dbReference type="EMBL" id="CAA9405842.1"/>
    </source>
</evidence>
<organism evidence="1">
    <name type="scientific">uncultured Rubrobacteraceae bacterium</name>
    <dbReference type="NCBI Taxonomy" id="349277"/>
    <lineage>
        <taxon>Bacteria</taxon>
        <taxon>Bacillati</taxon>
        <taxon>Actinomycetota</taxon>
        <taxon>Rubrobacteria</taxon>
        <taxon>Rubrobacterales</taxon>
        <taxon>Rubrobacteraceae</taxon>
        <taxon>environmental samples</taxon>
    </lineage>
</organism>
<accession>A0A6J4PAX3</accession>
<dbReference type="AlphaFoldDB" id="A0A6J4PAX3"/>
<proteinExistence type="predicted"/>
<name>A0A6J4PAX3_9ACTN</name>
<protein>
    <submittedName>
        <fullName evidence="1">Uncharacterized protein</fullName>
    </submittedName>
</protein>
<gene>
    <name evidence="1" type="ORF">AVDCRST_MAG55-984</name>
</gene>
<reference evidence="1" key="1">
    <citation type="submission" date="2020-02" db="EMBL/GenBank/DDBJ databases">
        <authorList>
            <person name="Meier V. D."/>
        </authorList>
    </citation>
    <scope>NUCLEOTIDE SEQUENCE</scope>
    <source>
        <strain evidence="1">AVDCRST_MAG55</strain>
    </source>
</reference>
<dbReference type="EMBL" id="CADCUZ010000038">
    <property type="protein sequence ID" value="CAA9405842.1"/>
    <property type="molecule type" value="Genomic_DNA"/>
</dbReference>